<feature type="domain" description="Beta-lactamase-related" evidence="3">
    <location>
        <begin position="48"/>
        <end position="357"/>
    </location>
</feature>
<dbReference type="Pfam" id="PF00144">
    <property type="entry name" value="Beta-lactamase"/>
    <property type="match status" value="2"/>
</dbReference>
<dbReference type="InterPro" id="IPR019734">
    <property type="entry name" value="TPR_rpt"/>
</dbReference>
<dbReference type="InterPro" id="IPR001466">
    <property type="entry name" value="Beta-lactam-related"/>
</dbReference>
<dbReference type="SMART" id="SM00028">
    <property type="entry name" value="TPR"/>
    <property type="match status" value="3"/>
</dbReference>
<dbReference type="PANTHER" id="PTHR43283:SF18">
    <property type="match status" value="1"/>
</dbReference>
<feature type="repeat" description="TPR" evidence="1">
    <location>
        <begin position="927"/>
        <end position="960"/>
    </location>
</feature>
<dbReference type="Pfam" id="PF13181">
    <property type="entry name" value="TPR_8"/>
    <property type="match status" value="2"/>
</dbReference>
<dbReference type="AlphaFoldDB" id="A0A6M5YWK6"/>
<evidence type="ECO:0000256" key="1">
    <source>
        <dbReference type="PROSITE-ProRule" id="PRU00339"/>
    </source>
</evidence>
<feature type="compositionally biased region" description="Pro residues" evidence="2">
    <location>
        <begin position="507"/>
        <end position="516"/>
    </location>
</feature>
<feature type="repeat" description="TPR" evidence="1">
    <location>
        <begin position="456"/>
        <end position="489"/>
    </location>
</feature>
<dbReference type="InterPro" id="IPR011990">
    <property type="entry name" value="TPR-like_helical_dom_sf"/>
</dbReference>
<evidence type="ECO:0000313" key="4">
    <source>
        <dbReference type="EMBL" id="QJW97880.1"/>
    </source>
</evidence>
<dbReference type="EMBL" id="CP053452">
    <property type="protein sequence ID" value="QJW97880.1"/>
    <property type="molecule type" value="Genomic_DNA"/>
</dbReference>
<feature type="region of interest" description="Disordered" evidence="2">
    <location>
        <begin position="500"/>
        <end position="522"/>
    </location>
</feature>
<evidence type="ECO:0000313" key="5">
    <source>
        <dbReference type="Proteomes" id="UP000503447"/>
    </source>
</evidence>
<dbReference type="Proteomes" id="UP000503447">
    <property type="component" value="Chromosome"/>
</dbReference>
<name>A0A6M5YWK6_9BACT</name>
<dbReference type="KEGG" id="ftj:FTUN_5460"/>
<keyword evidence="5" id="KW-1185">Reference proteome</keyword>
<dbReference type="RefSeq" id="WP_171473171.1">
    <property type="nucleotide sequence ID" value="NZ_CP053452.2"/>
</dbReference>
<reference evidence="5" key="1">
    <citation type="submission" date="2020-05" db="EMBL/GenBank/DDBJ databases">
        <title>Frigoriglobus tundricola gen. nov., sp. nov., a psychrotolerant cellulolytic planctomycete of the family Gemmataceae with two divergent copies of 16S rRNA gene.</title>
        <authorList>
            <person name="Kulichevskaya I.S."/>
            <person name="Ivanova A.A."/>
            <person name="Naumoff D.G."/>
            <person name="Beletsky A.V."/>
            <person name="Rijpstra W.I.C."/>
            <person name="Sinninghe Damste J.S."/>
            <person name="Mardanov A.V."/>
            <person name="Ravin N.V."/>
            <person name="Dedysh S.N."/>
        </authorList>
    </citation>
    <scope>NUCLEOTIDE SEQUENCE [LARGE SCALE GENOMIC DNA]</scope>
    <source>
        <strain evidence="5">PL17</strain>
    </source>
</reference>
<organism evidence="4 5">
    <name type="scientific">Frigoriglobus tundricola</name>
    <dbReference type="NCBI Taxonomy" id="2774151"/>
    <lineage>
        <taxon>Bacteria</taxon>
        <taxon>Pseudomonadati</taxon>
        <taxon>Planctomycetota</taxon>
        <taxon>Planctomycetia</taxon>
        <taxon>Gemmatales</taxon>
        <taxon>Gemmataceae</taxon>
        <taxon>Frigoriglobus</taxon>
    </lineage>
</organism>
<evidence type="ECO:0000256" key="2">
    <source>
        <dbReference type="SAM" id="MobiDB-lite"/>
    </source>
</evidence>
<dbReference type="PROSITE" id="PS50005">
    <property type="entry name" value="TPR"/>
    <property type="match status" value="3"/>
</dbReference>
<sequence>MRVLLPVAFTLSALILVPPPIRSEPPQAAPAVPLKTDVEKAKLIAHLEERIPALMKEADVPGLAIALVRDGELVWHRGFGVKNSKTRDPVDDTTVFEAASLSKPVFAYAVLKLVDAGKFDLDKPLNKYLPGNFDVDDDRLNKITARHVLTHTTGFSNGYTGKTRKMFFAPGERFSYSGDGFEYLWKVIEHVTGEPLDHFVRRMAFEPLGMTRTSFTWLDAYDKSKAGRHNRIGEPTGQGKPPPERAKQGNLFRLHTTAEDYGRFVIATLKGTGLKPETHKLWLTPQVRVREGGASSIDRPEAKPVPDVAWGIGWGLQTTKDGASFWHWGDSGDSKAFVVAFNKPELAVVYFTNSANGLSIAREIVAEAVGGAQPGLDWLDYERYNSPRRALFKLILAKGATVALREYRANDSTRPAADAITENQMNNMGYDLLSLKRVDDALEVFKLNLKLHPDSWNAYDSLAEGYEAAGDKATAIKNFKKSLELNPKNENAVEHLKKLEDKTGTNPPAPAKPPAADPSEGVGAFLRGQMQRLRIPGLQVAVVQDGKIVHLGAYGVANVEHAVPVTNETVFSINSATKSFTGVAIMQLVEDGRVDLAAPVSRYLGGLPREWQAVTVRQLLSLTSGIPGISVEGGDEAAAWAKVQTLPMEFAPGERFGYSQTNYLLLGRIIDKLQGQPFTRFISERQFQAVKMPRTGFGDSADVVPHGAQAYTTLQSIGGQYRRTDTLKRRFDEFPPSLRTAAGINTTAEELARWIIALQQGRLLKTKTSLTTLWAPVALNSGQPSGWALGWPARVRSEHRAVAGIGGMRSAFFVYPDDDLAVVILTNLSGACPEDVIDEVAGHYIPDMRASTGFGLPPAIKAVHIELTKRGFGHAVEVVEDAKKRGAKVELPEADVDAWGYRLLNLGHVKEAVEIFKLNVHLYPKSANTYDSLAEAYETAGDKVSAIAHFKRSLELNPKNNNAIEHLKKLEADSAKSNSP</sequence>
<protein>
    <recommendedName>
        <fullName evidence="3">Beta-lactamase-related domain-containing protein</fullName>
    </recommendedName>
</protein>
<feature type="repeat" description="TPR" evidence="1">
    <location>
        <begin position="422"/>
        <end position="455"/>
    </location>
</feature>
<dbReference type="Gene3D" id="3.40.710.10">
    <property type="entry name" value="DD-peptidase/beta-lactamase superfamily"/>
    <property type="match status" value="2"/>
</dbReference>
<dbReference type="Gene3D" id="1.25.40.10">
    <property type="entry name" value="Tetratricopeptide repeat domain"/>
    <property type="match status" value="2"/>
</dbReference>
<keyword evidence="1" id="KW-0802">TPR repeat</keyword>
<gene>
    <name evidence="4" type="ORF">FTUN_5460</name>
</gene>
<feature type="domain" description="Beta-lactamase-related" evidence="3">
    <location>
        <begin position="525"/>
        <end position="834"/>
    </location>
</feature>
<evidence type="ECO:0000259" key="3">
    <source>
        <dbReference type="Pfam" id="PF00144"/>
    </source>
</evidence>
<feature type="region of interest" description="Disordered" evidence="2">
    <location>
        <begin position="227"/>
        <end position="247"/>
    </location>
</feature>
<proteinExistence type="predicted"/>
<dbReference type="InterPro" id="IPR050789">
    <property type="entry name" value="Diverse_Enzym_Activities"/>
</dbReference>
<dbReference type="InterPro" id="IPR012338">
    <property type="entry name" value="Beta-lactam/transpept-like"/>
</dbReference>
<dbReference type="PANTHER" id="PTHR43283">
    <property type="entry name" value="BETA-LACTAMASE-RELATED"/>
    <property type="match status" value="1"/>
</dbReference>
<accession>A0A6M5YWK6</accession>
<dbReference type="SUPFAM" id="SSF56601">
    <property type="entry name" value="beta-lactamase/transpeptidase-like"/>
    <property type="match status" value="2"/>
</dbReference>
<dbReference type="SUPFAM" id="SSF48452">
    <property type="entry name" value="TPR-like"/>
    <property type="match status" value="1"/>
</dbReference>